<gene>
    <name evidence="4" type="ORF">METZ01_LOCUS101145</name>
</gene>
<name>A0A381W7N4_9ZZZZ</name>
<sequence length="306" mass="32728">MHFSTVIQGATPLFGATLVAEPRRLLDEVHGSGVDAFDSGLAYADPDGTCDGRLGGWVADRGVRDTVALIGKGCHPGPPDWSASRVHPETVAVDVAATLDRMGTDHLDLWLFHRDDPSVPVGELVDAAERQVEAGTIEAWGVSNWSTDRLRQAIGIAVTSPPVATSSQYSLVDQLAEPWQGVTTLTGTERAGEREWLAEAGIAVLAWSPLAGGYLTTAHEPGSTEDQATTRCYDSPENRGRRDRAQQLARSRGCSPEQVAITFVTTTPFPVHVVSAARSGEEAAANCEAASMDLTVDERRWLEFGP</sequence>
<protein>
    <recommendedName>
        <fullName evidence="3">NADP-dependent oxidoreductase domain-containing protein</fullName>
    </recommendedName>
</protein>
<evidence type="ECO:0000256" key="2">
    <source>
        <dbReference type="SAM" id="MobiDB-lite"/>
    </source>
</evidence>
<keyword evidence="1" id="KW-0560">Oxidoreductase</keyword>
<dbReference type="GO" id="GO:0005829">
    <property type="term" value="C:cytosol"/>
    <property type="evidence" value="ECO:0007669"/>
    <property type="project" value="TreeGrafter"/>
</dbReference>
<organism evidence="4">
    <name type="scientific">marine metagenome</name>
    <dbReference type="NCBI Taxonomy" id="408172"/>
    <lineage>
        <taxon>unclassified sequences</taxon>
        <taxon>metagenomes</taxon>
        <taxon>ecological metagenomes</taxon>
    </lineage>
</organism>
<dbReference type="InterPro" id="IPR023210">
    <property type="entry name" value="NADP_OxRdtase_dom"/>
</dbReference>
<dbReference type="InterPro" id="IPR050523">
    <property type="entry name" value="AKR_Detox_Biosynth"/>
</dbReference>
<dbReference type="Pfam" id="PF00248">
    <property type="entry name" value="Aldo_ket_red"/>
    <property type="match status" value="1"/>
</dbReference>
<feature type="domain" description="NADP-dependent oxidoreductase" evidence="3">
    <location>
        <begin position="24"/>
        <end position="297"/>
    </location>
</feature>
<reference evidence="4" key="1">
    <citation type="submission" date="2018-05" db="EMBL/GenBank/DDBJ databases">
        <authorList>
            <person name="Lanie J.A."/>
            <person name="Ng W.-L."/>
            <person name="Kazmierczak K.M."/>
            <person name="Andrzejewski T.M."/>
            <person name="Davidsen T.M."/>
            <person name="Wayne K.J."/>
            <person name="Tettelin H."/>
            <person name="Glass J.I."/>
            <person name="Rusch D."/>
            <person name="Podicherti R."/>
            <person name="Tsui H.-C.T."/>
            <person name="Winkler M.E."/>
        </authorList>
    </citation>
    <scope>NUCLEOTIDE SEQUENCE</scope>
</reference>
<proteinExistence type="predicted"/>
<feature type="region of interest" description="Disordered" evidence="2">
    <location>
        <begin position="219"/>
        <end position="240"/>
    </location>
</feature>
<evidence type="ECO:0000259" key="3">
    <source>
        <dbReference type="Pfam" id="PF00248"/>
    </source>
</evidence>
<dbReference type="InterPro" id="IPR036812">
    <property type="entry name" value="NAD(P)_OxRdtase_dom_sf"/>
</dbReference>
<dbReference type="AlphaFoldDB" id="A0A381W7N4"/>
<accession>A0A381W7N4</accession>
<evidence type="ECO:0000256" key="1">
    <source>
        <dbReference type="ARBA" id="ARBA00023002"/>
    </source>
</evidence>
<dbReference type="PANTHER" id="PTHR43364">
    <property type="entry name" value="NADH-SPECIFIC METHYLGLYOXAL REDUCTASE-RELATED"/>
    <property type="match status" value="1"/>
</dbReference>
<dbReference type="GO" id="GO:0016491">
    <property type="term" value="F:oxidoreductase activity"/>
    <property type="evidence" value="ECO:0007669"/>
    <property type="project" value="UniProtKB-KW"/>
</dbReference>
<dbReference type="Gene3D" id="3.20.20.100">
    <property type="entry name" value="NADP-dependent oxidoreductase domain"/>
    <property type="match status" value="1"/>
</dbReference>
<evidence type="ECO:0000313" key="4">
    <source>
        <dbReference type="EMBL" id="SVA48291.1"/>
    </source>
</evidence>
<dbReference type="EMBL" id="UINC01010895">
    <property type="protein sequence ID" value="SVA48291.1"/>
    <property type="molecule type" value="Genomic_DNA"/>
</dbReference>
<dbReference type="SUPFAM" id="SSF51430">
    <property type="entry name" value="NAD(P)-linked oxidoreductase"/>
    <property type="match status" value="1"/>
</dbReference>
<dbReference type="PANTHER" id="PTHR43364:SF4">
    <property type="entry name" value="NAD(P)-LINKED OXIDOREDUCTASE SUPERFAMILY PROTEIN"/>
    <property type="match status" value="1"/>
</dbReference>